<proteinExistence type="predicted"/>
<dbReference type="EMBL" id="CP046522">
    <property type="protein sequence ID" value="QGU94116.1"/>
    <property type="molecule type" value="Genomic_DNA"/>
</dbReference>
<keyword evidence="2" id="KW-1185">Reference proteome</keyword>
<accession>A0A6I6ETJ1</accession>
<dbReference type="AlphaFoldDB" id="A0A6I6ETJ1"/>
<dbReference type="Proteomes" id="UP000422764">
    <property type="component" value="Chromosome"/>
</dbReference>
<name>A0A6I6ETJ1_9CLOT</name>
<dbReference type="InterPro" id="IPR014202">
    <property type="entry name" value="Spore_II_R"/>
</dbReference>
<evidence type="ECO:0000313" key="2">
    <source>
        <dbReference type="Proteomes" id="UP000422764"/>
    </source>
</evidence>
<dbReference type="Pfam" id="PF09551">
    <property type="entry name" value="Spore_II_R"/>
    <property type="match status" value="1"/>
</dbReference>
<evidence type="ECO:0000313" key="1">
    <source>
        <dbReference type="EMBL" id="QGU94116.1"/>
    </source>
</evidence>
<sequence>MKRIIAIMCFLTILFGIILGVSYMRADASQKTIANKLIRFHVIANSDTTEDQALKLKVRDEVLKYITPKLKNAKDIEDSRKILESNNVIIKEIAKKVVKENGYTYTVNTMLSHENFPVKSYGNITLPQGNYEAYRIIIGSGEGHNWWCVMFPPLCFTDITKGEIAYEETEKEMKSVLTPEEYKLVDNRNNEEIESNEVVFKFKILEGIKSIYRKVQKTSFFGLLHFAFLLICYFEKDNTLNYICHFQNEVLCN</sequence>
<reference evidence="1 2" key="1">
    <citation type="submission" date="2019-12" db="EMBL/GenBank/DDBJ databases">
        <title>Genome sequenceing of Clostridium bovifaecis.</title>
        <authorList>
            <person name="Yao Y."/>
        </authorList>
    </citation>
    <scope>NUCLEOTIDE SEQUENCE [LARGE SCALE GENOMIC DNA]</scope>
    <source>
        <strain evidence="1 2">BXX</strain>
    </source>
</reference>
<gene>
    <name evidence="1" type="primary">spoIIR</name>
    <name evidence="1" type="ORF">GOM49_02245</name>
</gene>
<dbReference type="NCBIfam" id="TIGR02837">
    <property type="entry name" value="spore_II_R"/>
    <property type="match status" value="1"/>
</dbReference>
<organism evidence="1 2">
    <name type="scientific">Clostridium bovifaecis</name>
    <dbReference type="NCBI Taxonomy" id="2184719"/>
    <lineage>
        <taxon>Bacteria</taxon>
        <taxon>Bacillati</taxon>
        <taxon>Bacillota</taxon>
        <taxon>Clostridia</taxon>
        <taxon>Eubacteriales</taxon>
        <taxon>Clostridiaceae</taxon>
        <taxon>Clostridium</taxon>
    </lineage>
</organism>
<protein>
    <submittedName>
        <fullName evidence="1">Stage II sporulation protein R</fullName>
    </submittedName>
</protein>